<keyword evidence="5 13" id="KW-0255">Endonuclease</keyword>
<dbReference type="AlphaFoldDB" id="A0A5P0WNU9"/>
<dbReference type="GO" id="GO:0006310">
    <property type="term" value="P:DNA recombination"/>
    <property type="evidence" value="ECO:0007669"/>
    <property type="project" value="UniProtKB-UniRule"/>
</dbReference>
<dbReference type="Gene3D" id="3.30.420.10">
    <property type="entry name" value="Ribonuclease H-like superfamily/Ribonuclease H"/>
    <property type="match status" value="1"/>
</dbReference>
<evidence type="ECO:0000256" key="9">
    <source>
        <dbReference type="ARBA" id="ARBA00023125"/>
    </source>
</evidence>
<protein>
    <recommendedName>
        <fullName evidence="13 14">Crossover junction endodeoxyribonuclease RuvC</fullName>
        <ecNumber evidence="13 14">3.1.21.10</ecNumber>
    </recommendedName>
    <alternativeName>
        <fullName evidence="13">Holliday junction nuclease RuvC</fullName>
    </alternativeName>
    <alternativeName>
        <fullName evidence="13">Holliday junction resolvase RuvC</fullName>
    </alternativeName>
</protein>
<feature type="binding site" evidence="13">
    <location>
        <position position="76"/>
    </location>
    <ligand>
        <name>Mg(2+)</name>
        <dbReference type="ChEBI" id="CHEBI:18420"/>
        <label>2</label>
    </ligand>
</feature>
<dbReference type="GO" id="GO:0048476">
    <property type="term" value="C:Holliday junction resolvase complex"/>
    <property type="evidence" value="ECO:0007669"/>
    <property type="project" value="UniProtKB-UniRule"/>
</dbReference>
<evidence type="ECO:0000313" key="16">
    <source>
        <dbReference type="EMBL" id="MQO09371.1"/>
    </source>
</evidence>
<feature type="active site" evidence="13">
    <location>
        <position position="151"/>
    </location>
</feature>
<comment type="cofactor">
    <cofactor evidence="13">
        <name>Mg(2+)</name>
        <dbReference type="ChEBI" id="CHEBI:18420"/>
    </cofactor>
    <text evidence="13">Binds 2 Mg(2+) ion per subunit.</text>
</comment>
<evidence type="ECO:0000256" key="6">
    <source>
        <dbReference type="ARBA" id="ARBA00022763"/>
    </source>
</evidence>
<gene>
    <name evidence="13 17" type="primary">ruvC</name>
    <name evidence="17" type="ORF">F7D25_06765</name>
    <name evidence="16" type="ORF">F7D57_06455</name>
    <name evidence="15" type="ORF">ONT16_03045</name>
</gene>
<dbReference type="GO" id="GO:0006281">
    <property type="term" value="P:DNA repair"/>
    <property type="evidence" value="ECO:0007669"/>
    <property type="project" value="UniProtKB-UniRule"/>
</dbReference>
<keyword evidence="4 13" id="KW-0479">Metal-binding</keyword>
<name>A0A5P0WNU9_9BACT</name>
<evidence type="ECO:0000256" key="2">
    <source>
        <dbReference type="ARBA" id="ARBA00022490"/>
    </source>
</evidence>
<evidence type="ECO:0000313" key="15">
    <source>
        <dbReference type="EMBL" id="MCW4127264.1"/>
    </source>
</evidence>
<dbReference type="HAMAP" id="MF_00034">
    <property type="entry name" value="RuvC"/>
    <property type="match status" value="1"/>
</dbReference>
<organism evidence="17 19">
    <name type="scientific">Segatella copri</name>
    <dbReference type="NCBI Taxonomy" id="165179"/>
    <lineage>
        <taxon>Bacteria</taxon>
        <taxon>Pseudomonadati</taxon>
        <taxon>Bacteroidota</taxon>
        <taxon>Bacteroidia</taxon>
        <taxon>Bacteroidales</taxon>
        <taxon>Prevotellaceae</taxon>
        <taxon>Segatella</taxon>
    </lineage>
</organism>
<feature type="active site" evidence="13">
    <location>
        <position position="16"/>
    </location>
</feature>
<dbReference type="GO" id="GO:0000287">
    <property type="term" value="F:magnesium ion binding"/>
    <property type="evidence" value="ECO:0007669"/>
    <property type="project" value="UniProtKB-UniRule"/>
</dbReference>
<dbReference type="SUPFAM" id="SSF53098">
    <property type="entry name" value="Ribonuclease H-like"/>
    <property type="match status" value="1"/>
</dbReference>
<evidence type="ECO:0000256" key="14">
    <source>
        <dbReference type="NCBIfam" id="TIGR00228"/>
    </source>
</evidence>
<proteinExistence type="inferred from homology"/>
<comment type="caution">
    <text evidence="17">The sequence shown here is derived from an EMBL/GenBank/DDBJ whole genome shotgun (WGS) entry which is preliminary data.</text>
</comment>
<dbReference type="EMBL" id="VZBP01000073">
    <property type="protein sequence ID" value="MQO09371.1"/>
    <property type="molecule type" value="Genomic_DNA"/>
</dbReference>
<dbReference type="EMBL" id="VZAH01000077">
    <property type="protein sequence ID" value="MQP14110.1"/>
    <property type="molecule type" value="Genomic_DNA"/>
</dbReference>
<keyword evidence="2 13" id="KW-0963">Cytoplasm</keyword>
<evidence type="ECO:0000313" key="19">
    <source>
        <dbReference type="Proteomes" id="UP000477980"/>
    </source>
</evidence>
<accession>A0A5P0WNU9</accession>
<evidence type="ECO:0000313" key="17">
    <source>
        <dbReference type="EMBL" id="MQP14110.1"/>
    </source>
</evidence>
<keyword evidence="11 13" id="KW-0234">DNA repair</keyword>
<dbReference type="OrthoDB" id="9805499at2"/>
<reference evidence="15" key="2">
    <citation type="submission" date="2022-11" db="EMBL/GenBank/DDBJ databases">
        <title>Genomic repertoires linked with pathogenic potency of arthritogenic Prevotella copri isolated from the gut of rheumatoid arthritis patients.</title>
        <authorList>
            <person name="Nii T."/>
            <person name="Maeda Y."/>
            <person name="Motooka D."/>
            <person name="Naito M."/>
            <person name="Matsumoto Y."/>
            <person name="Ogawa T."/>
            <person name="Oguro-Igashira E."/>
            <person name="Kishikawa T."/>
            <person name="Yamashita M."/>
            <person name="Koizumi S."/>
            <person name="Kurakawa T."/>
            <person name="Okumura R."/>
            <person name="Kayama H."/>
            <person name="Murakami M."/>
            <person name="Sakaguchi T."/>
            <person name="Das B."/>
            <person name="Nakamura S."/>
            <person name="Okada Y."/>
            <person name="Kumanogoh A."/>
            <person name="Takeda K."/>
        </authorList>
    </citation>
    <scope>NUCLEOTIDE SEQUENCE</scope>
    <source>
        <strain evidence="15">F3-75</strain>
    </source>
</reference>
<evidence type="ECO:0000256" key="7">
    <source>
        <dbReference type="ARBA" id="ARBA00022801"/>
    </source>
</evidence>
<dbReference type="PROSITE" id="PS01321">
    <property type="entry name" value="RUVC"/>
    <property type="match status" value="1"/>
</dbReference>
<reference evidence="18 19" key="1">
    <citation type="submission" date="2019-09" db="EMBL/GenBank/DDBJ databases">
        <title>Distinct polysaccharide growth profiles of human intestinal Prevotella copri isolates.</title>
        <authorList>
            <person name="Fehlner-Peach H."/>
            <person name="Magnabosco C."/>
            <person name="Raghavan V."/>
            <person name="Scher J.U."/>
            <person name="Tett A."/>
            <person name="Cox L.M."/>
            <person name="Gottsegen C."/>
            <person name="Watters A."/>
            <person name="Wiltshire- Gordon J.D."/>
            <person name="Segata N."/>
            <person name="Bonneau R."/>
            <person name="Littman D.R."/>
        </authorList>
    </citation>
    <scope>NUCLEOTIDE SEQUENCE [LARGE SCALE GENOMIC DNA]</scope>
    <source>
        <strain evidence="18">iA624</strain>
        <strain evidence="16">IA624</strain>
        <strain evidence="17">IAA917</strain>
        <strain evidence="19">iAA917</strain>
    </source>
</reference>
<dbReference type="GO" id="GO:0003677">
    <property type="term" value="F:DNA binding"/>
    <property type="evidence" value="ECO:0007669"/>
    <property type="project" value="UniProtKB-KW"/>
</dbReference>
<keyword evidence="9 13" id="KW-0238">DNA-binding</keyword>
<dbReference type="NCBIfam" id="TIGR00228">
    <property type="entry name" value="ruvC"/>
    <property type="match status" value="1"/>
</dbReference>
<dbReference type="RefSeq" id="WP_119249752.1">
    <property type="nucleotide sequence ID" value="NZ_CATKVW010000001.1"/>
</dbReference>
<comment type="subcellular location">
    <subcellularLocation>
        <location evidence="13">Cytoplasm</location>
    </subcellularLocation>
</comment>
<comment type="subunit">
    <text evidence="13">Homodimer which binds Holliday junction (HJ) DNA. The HJ becomes 2-fold symmetrical on binding to RuvC with unstacked arms; it has a different conformation from HJ DNA in complex with RuvA. In the full resolvosome a probable DNA-RuvA(4)-RuvB(12)-RuvC(2) complex forms which resolves the HJ.</text>
</comment>
<keyword evidence="3 13" id="KW-0540">Nuclease</keyword>
<dbReference type="InterPro" id="IPR020563">
    <property type="entry name" value="X-over_junc_endoDNase_Mg_BS"/>
</dbReference>
<dbReference type="InterPro" id="IPR002176">
    <property type="entry name" value="X-over_junc_endoDNase_RuvC"/>
</dbReference>
<dbReference type="Pfam" id="PF02075">
    <property type="entry name" value="RuvC"/>
    <property type="match status" value="1"/>
</dbReference>
<dbReference type="GO" id="GO:0005737">
    <property type="term" value="C:cytoplasm"/>
    <property type="evidence" value="ECO:0007669"/>
    <property type="project" value="UniProtKB-SubCell"/>
</dbReference>
<dbReference type="PANTHER" id="PTHR30194">
    <property type="entry name" value="CROSSOVER JUNCTION ENDODEOXYRIBONUCLEASE RUVC"/>
    <property type="match status" value="1"/>
</dbReference>
<comment type="catalytic activity">
    <reaction evidence="12 13">
        <text>Endonucleolytic cleavage at a junction such as a reciprocal single-stranded crossover between two homologous DNA duplexes (Holliday junction).</text>
        <dbReference type="EC" id="3.1.21.10"/>
    </reaction>
</comment>
<evidence type="ECO:0000256" key="12">
    <source>
        <dbReference type="ARBA" id="ARBA00029354"/>
    </source>
</evidence>
<evidence type="ECO:0000313" key="18">
    <source>
        <dbReference type="Proteomes" id="UP000405805"/>
    </source>
</evidence>
<dbReference type="FunFam" id="3.30.420.10:FF:000002">
    <property type="entry name" value="Crossover junction endodeoxyribonuclease RuvC"/>
    <property type="match status" value="1"/>
</dbReference>
<dbReference type="PRINTS" id="PR00696">
    <property type="entry name" value="RSOLVASERUVC"/>
</dbReference>
<comment type="similarity">
    <text evidence="1 13">Belongs to the RuvC family.</text>
</comment>
<dbReference type="Proteomes" id="UP000405805">
    <property type="component" value="Unassembled WGS sequence"/>
</dbReference>
<comment type="function">
    <text evidence="13">The RuvA-RuvB-RuvC complex processes Holliday junction (HJ) DNA during genetic recombination and DNA repair. Endonuclease that resolves HJ intermediates. Cleaves cruciform DNA by making single-stranded nicks across the HJ at symmetrical positions within the homologous arms, yielding a 5'-phosphate and a 3'-hydroxyl group; requires a central core of homology in the junction. The consensus cleavage sequence is 5'-(A/T)TT(C/G)-3'. Cleavage occurs on the 3'-side of the TT dinucleotide at the point of strand exchange. HJ branch migration catalyzed by RuvA-RuvB allows RuvC to scan DNA until it finds its consensus sequence, where it cleaves and resolves the cruciform DNA.</text>
</comment>
<keyword evidence="10 13" id="KW-0233">DNA recombination</keyword>
<evidence type="ECO:0000256" key="1">
    <source>
        <dbReference type="ARBA" id="ARBA00009518"/>
    </source>
</evidence>
<dbReference type="EC" id="3.1.21.10" evidence="13 14"/>
<dbReference type="Proteomes" id="UP000477980">
    <property type="component" value="Unassembled WGS sequence"/>
</dbReference>
<keyword evidence="8 13" id="KW-0460">Magnesium</keyword>
<evidence type="ECO:0000256" key="8">
    <source>
        <dbReference type="ARBA" id="ARBA00022842"/>
    </source>
</evidence>
<evidence type="ECO:0000256" key="10">
    <source>
        <dbReference type="ARBA" id="ARBA00023172"/>
    </source>
</evidence>
<evidence type="ECO:0000256" key="11">
    <source>
        <dbReference type="ARBA" id="ARBA00023204"/>
    </source>
</evidence>
<feature type="binding site" evidence="13">
    <location>
        <position position="16"/>
    </location>
    <ligand>
        <name>Mg(2+)</name>
        <dbReference type="ChEBI" id="CHEBI:18420"/>
        <label>1</label>
    </ligand>
</feature>
<dbReference type="Proteomes" id="UP001209344">
    <property type="component" value="Unassembled WGS sequence"/>
</dbReference>
<feature type="binding site" evidence="13">
    <location>
        <position position="151"/>
    </location>
    <ligand>
        <name>Mg(2+)</name>
        <dbReference type="ChEBI" id="CHEBI:18420"/>
        <label>1</label>
    </ligand>
</feature>
<evidence type="ECO:0000256" key="3">
    <source>
        <dbReference type="ARBA" id="ARBA00022722"/>
    </source>
</evidence>
<dbReference type="CDD" id="cd16962">
    <property type="entry name" value="RuvC"/>
    <property type="match status" value="1"/>
</dbReference>
<evidence type="ECO:0000256" key="13">
    <source>
        <dbReference type="HAMAP-Rule" id="MF_00034"/>
    </source>
</evidence>
<dbReference type="PANTHER" id="PTHR30194:SF3">
    <property type="entry name" value="CROSSOVER JUNCTION ENDODEOXYRIBONUCLEASE RUVC"/>
    <property type="match status" value="1"/>
</dbReference>
<dbReference type="InterPro" id="IPR012337">
    <property type="entry name" value="RNaseH-like_sf"/>
</dbReference>
<dbReference type="GO" id="GO:0008821">
    <property type="term" value="F:crossover junction DNA endonuclease activity"/>
    <property type="evidence" value="ECO:0007669"/>
    <property type="project" value="UniProtKB-UniRule"/>
</dbReference>
<dbReference type="EMBL" id="JAPDVK010000001">
    <property type="protein sequence ID" value="MCW4127264.1"/>
    <property type="molecule type" value="Genomic_DNA"/>
</dbReference>
<evidence type="ECO:0000256" key="4">
    <source>
        <dbReference type="ARBA" id="ARBA00022723"/>
    </source>
</evidence>
<feature type="active site" evidence="13">
    <location>
        <position position="76"/>
    </location>
</feature>
<evidence type="ECO:0000256" key="5">
    <source>
        <dbReference type="ARBA" id="ARBA00022759"/>
    </source>
</evidence>
<keyword evidence="6 13" id="KW-0227">DNA damage</keyword>
<sequence>MIQKKSNTEKIILGIDPGTNVMGYGVIRVIGNKAELVVMGVIDMRKEKDPYLRLGRIFERVTGIIDSYLPDEMAIEAPFFGKNVQSMLKLGRAQGVAIAAAIHHDVPIHEYAPLKIKMAITGQGQASKEQVAAMLQRMLNIREDEMPKYMDATDALGAAYCHFLQMGRPETGDRHYSSWKDFATKNASRIEKGTGMTGPQAKLLAAINRTTHK</sequence>
<keyword evidence="7 13" id="KW-0378">Hydrolase</keyword>
<dbReference type="InterPro" id="IPR036397">
    <property type="entry name" value="RNaseH_sf"/>
</dbReference>